<dbReference type="STRING" id="676599.ARC20_04475"/>
<dbReference type="RefSeq" id="WP_057644169.1">
    <property type="nucleotide sequence ID" value="NZ_LLXU01000051.1"/>
</dbReference>
<evidence type="ECO:0000259" key="10">
    <source>
        <dbReference type="Pfam" id="PF03900"/>
    </source>
</evidence>
<evidence type="ECO:0000256" key="4">
    <source>
        <dbReference type="ARBA" id="ARBA00011245"/>
    </source>
</evidence>
<evidence type="ECO:0000313" key="12">
    <source>
        <dbReference type="Proteomes" id="UP000051802"/>
    </source>
</evidence>
<feature type="modified residue" description="S-(dipyrrolylmethanemethyl)cysteine" evidence="8">
    <location>
        <position position="239"/>
    </location>
</feature>
<evidence type="ECO:0000256" key="3">
    <source>
        <dbReference type="ARBA" id="ARBA00005638"/>
    </source>
</evidence>
<dbReference type="InterPro" id="IPR000860">
    <property type="entry name" value="HemC"/>
</dbReference>
<evidence type="ECO:0000256" key="1">
    <source>
        <dbReference type="ARBA" id="ARBA00002869"/>
    </source>
</evidence>
<dbReference type="AlphaFoldDB" id="A0A0R0AZ90"/>
<dbReference type="HAMAP" id="MF_00260">
    <property type="entry name" value="Porphobil_deam"/>
    <property type="match status" value="1"/>
</dbReference>
<evidence type="ECO:0000256" key="2">
    <source>
        <dbReference type="ARBA" id="ARBA00004735"/>
    </source>
</evidence>
<dbReference type="OrthoDB" id="9810298at2"/>
<evidence type="ECO:0000256" key="5">
    <source>
        <dbReference type="ARBA" id="ARBA00022679"/>
    </source>
</evidence>
<dbReference type="PANTHER" id="PTHR11557:SF0">
    <property type="entry name" value="PORPHOBILINOGEN DEAMINASE"/>
    <property type="match status" value="1"/>
</dbReference>
<dbReference type="InterPro" id="IPR022419">
    <property type="entry name" value="Porphobilin_deaminase_cofac_BS"/>
</dbReference>
<dbReference type="Gene3D" id="3.30.160.40">
    <property type="entry name" value="Porphobilinogen deaminase, C-terminal domain"/>
    <property type="match status" value="1"/>
</dbReference>
<reference evidence="11 12" key="1">
    <citation type="submission" date="2015-10" db="EMBL/GenBank/DDBJ databases">
        <title>Genome sequencing and analysis of members of genus Stenotrophomonas.</title>
        <authorList>
            <person name="Patil P.P."/>
            <person name="Midha S."/>
            <person name="Patil P.B."/>
        </authorList>
    </citation>
    <scope>NUCLEOTIDE SEQUENCE [LARGE SCALE GENOMIC DNA]</scope>
    <source>
        <strain evidence="11 12">JCM 16536</strain>
    </source>
</reference>
<evidence type="ECO:0000256" key="6">
    <source>
        <dbReference type="ARBA" id="ARBA00023244"/>
    </source>
</evidence>
<dbReference type="InterPro" id="IPR022418">
    <property type="entry name" value="Porphobilinogen_deaminase_C"/>
</dbReference>
<dbReference type="GO" id="GO:0006782">
    <property type="term" value="P:protoporphyrinogen IX biosynthetic process"/>
    <property type="evidence" value="ECO:0007669"/>
    <property type="project" value="UniProtKB-UniRule"/>
</dbReference>
<evidence type="ECO:0000256" key="7">
    <source>
        <dbReference type="ARBA" id="ARBA00048169"/>
    </source>
</evidence>
<gene>
    <name evidence="8" type="primary">hemC</name>
    <name evidence="11" type="ORF">ARC20_04475</name>
</gene>
<comment type="caution">
    <text evidence="11">The sequence shown here is derived from an EMBL/GenBank/DDBJ whole genome shotgun (WGS) entry which is preliminary data.</text>
</comment>
<comment type="similarity">
    <text evidence="3 8">Belongs to the HMBS family.</text>
</comment>
<dbReference type="FunFam" id="3.40.190.10:FF:000005">
    <property type="entry name" value="Porphobilinogen deaminase"/>
    <property type="match status" value="1"/>
</dbReference>
<dbReference type="NCBIfam" id="TIGR00212">
    <property type="entry name" value="hemC"/>
    <property type="match status" value="1"/>
</dbReference>
<feature type="domain" description="Porphobilinogen deaminase N-terminal" evidence="9">
    <location>
        <begin position="4"/>
        <end position="210"/>
    </location>
</feature>
<dbReference type="GO" id="GO:0005737">
    <property type="term" value="C:cytoplasm"/>
    <property type="evidence" value="ECO:0007669"/>
    <property type="project" value="UniProtKB-UniRule"/>
</dbReference>
<dbReference type="SUPFAM" id="SSF53850">
    <property type="entry name" value="Periplasmic binding protein-like II"/>
    <property type="match status" value="1"/>
</dbReference>
<comment type="cofactor">
    <cofactor evidence="8">
        <name>dipyrromethane</name>
        <dbReference type="ChEBI" id="CHEBI:60342"/>
    </cofactor>
    <text evidence="8">Binds 1 dipyrromethane group covalently.</text>
</comment>
<keyword evidence="6 8" id="KW-0627">Porphyrin biosynthesis</keyword>
<dbReference type="Pfam" id="PF01379">
    <property type="entry name" value="Porphobil_deam"/>
    <property type="match status" value="1"/>
</dbReference>
<dbReference type="InterPro" id="IPR036803">
    <property type="entry name" value="Porphobilinogen_deaminase_C_sf"/>
</dbReference>
<comment type="pathway">
    <text evidence="2">Porphyrin-containing compound metabolism; protoporphyrin-IX biosynthesis; coproporphyrinogen-III from 5-aminolevulinate: step 2/4.</text>
</comment>
<organism evidence="11 12">
    <name type="scientific">Stenotrophomonas panacihumi</name>
    <dbReference type="NCBI Taxonomy" id="676599"/>
    <lineage>
        <taxon>Bacteria</taxon>
        <taxon>Pseudomonadati</taxon>
        <taxon>Pseudomonadota</taxon>
        <taxon>Gammaproteobacteria</taxon>
        <taxon>Lysobacterales</taxon>
        <taxon>Lysobacteraceae</taxon>
        <taxon>Stenotrophomonas</taxon>
    </lineage>
</organism>
<dbReference type="UniPathway" id="UPA00251">
    <property type="reaction ID" value="UER00319"/>
</dbReference>
<evidence type="ECO:0000313" key="11">
    <source>
        <dbReference type="EMBL" id="KRG46801.1"/>
    </source>
</evidence>
<dbReference type="Pfam" id="PF03900">
    <property type="entry name" value="Porphobil_deamC"/>
    <property type="match status" value="1"/>
</dbReference>
<dbReference type="GO" id="GO:0004418">
    <property type="term" value="F:hydroxymethylbilane synthase activity"/>
    <property type="evidence" value="ECO:0007669"/>
    <property type="project" value="UniProtKB-UniRule"/>
</dbReference>
<dbReference type="FunFam" id="3.40.190.10:FF:000004">
    <property type="entry name" value="Porphobilinogen deaminase"/>
    <property type="match status" value="1"/>
</dbReference>
<protein>
    <recommendedName>
        <fullName evidence="8">Porphobilinogen deaminase</fullName>
        <shortName evidence="8">PBG</shortName>
        <ecNumber evidence="8">2.5.1.61</ecNumber>
    </recommendedName>
    <alternativeName>
        <fullName evidence="8">Hydroxymethylbilane synthase</fullName>
        <shortName evidence="8">HMBS</shortName>
    </alternativeName>
    <alternativeName>
        <fullName evidence="8">Pre-uroporphyrinogen synthase</fullName>
    </alternativeName>
</protein>
<dbReference type="PRINTS" id="PR00151">
    <property type="entry name" value="PORPHBDMNASE"/>
</dbReference>
<dbReference type="Gene3D" id="3.40.190.10">
    <property type="entry name" value="Periplasmic binding protein-like II"/>
    <property type="match status" value="2"/>
</dbReference>
<dbReference type="EMBL" id="LLXU01000051">
    <property type="protein sequence ID" value="KRG46801.1"/>
    <property type="molecule type" value="Genomic_DNA"/>
</dbReference>
<comment type="miscellaneous">
    <text evidence="8">The porphobilinogen subunits are added to the dipyrromethane group.</text>
</comment>
<sequence length="308" mass="32855">MKTLRIATRKSPLALWQSEHVAARLQQCHRHLEVLLVPLSTKGDEVLDRSLAAIGGKGLFLKELELAMLRGEADCAVHSMKDVPMDLDAPFVLPAVLERADPADALVGRYASLANLPHGARVGTSSLRRQAQLRALRPDLELRDLRGNVNTRLAKLDAGEYDAIVLACAGLQRLGLGDRIAGRLDAPQWLPAPAQGAIAVECRGDDPQVMALLEALDHGATRECVEAERAMNRALHGSCHVPVAAYTTHRGDALELQGLVGDAGDGRLVRAQASGAVADREALGREVARQLMAAGGDVLLGPYAREAG</sequence>
<dbReference type="CDD" id="cd13646">
    <property type="entry name" value="PBP2_EcHMBS_like"/>
    <property type="match status" value="1"/>
</dbReference>
<dbReference type="PANTHER" id="PTHR11557">
    <property type="entry name" value="PORPHOBILINOGEN DEAMINASE"/>
    <property type="match status" value="1"/>
</dbReference>
<comment type="subunit">
    <text evidence="4 8">Monomer.</text>
</comment>
<dbReference type="SUPFAM" id="SSF54782">
    <property type="entry name" value="Porphobilinogen deaminase (hydroxymethylbilane synthase), C-terminal domain"/>
    <property type="match status" value="1"/>
</dbReference>
<keyword evidence="5 8" id="KW-0808">Transferase</keyword>
<name>A0A0R0AZ90_9GAMM</name>
<evidence type="ECO:0000256" key="8">
    <source>
        <dbReference type="HAMAP-Rule" id="MF_00260"/>
    </source>
</evidence>
<evidence type="ECO:0000259" key="9">
    <source>
        <dbReference type="Pfam" id="PF01379"/>
    </source>
</evidence>
<feature type="domain" description="Porphobilinogen deaminase C-terminal" evidence="10">
    <location>
        <begin position="223"/>
        <end position="292"/>
    </location>
</feature>
<dbReference type="EC" id="2.5.1.61" evidence="8"/>
<keyword evidence="12" id="KW-1185">Reference proteome</keyword>
<dbReference type="InterPro" id="IPR022417">
    <property type="entry name" value="Porphobilin_deaminase_N"/>
</dbReference>
<comment type="catalytic activity">
    <reaction evidence="7 8">
        <text>4 porphobilinogen + H2O = hydroxymethylbilane + 4 NH4(+)</text>
        <dbReference type="Rhea" id="RHEA:13185"/>
        <dbReference type="ChEBI" id="CHEBI:15377"/>
        <dbReference type="ChEBI" id="CHEBI:28938"/>
        <dbReference type="ChEBI" id="CHEBI:57845"/>
        <dbReference type="ChEBI" id="CHEBI:58126"/>
        <dbReference type="EC" id="2.5.1.61"/>
    </reaction>
</comment>
<dbReference type="PROSITE" id="PS00533">
    <property type="entry name" value="PORPHOBILINOGEN_DEAM"/>
    <property type="match status" value="1"/>
</dbReference>
<accession>A0A0R0AZ90</accession>
<dbReference type="Proteomes" id="UP000051802">
    <property type="component" value="Unassembled WGS sequence"/>
</dbReference>
<dbReference type="PIRSF" id="PIRSF001438">
    <property type="entry name" value="4pyrrol_synth_OHMeBilane_synth"/>
    <property type="match status" value="1"/>
</dbReference>
<proteinExistence type="inferred from homology"/>
<comment type="function">
    <text evidence="1 8">Tetrapolymerization of the monopyrrole PBG into the hydroxymethylbilane pre-uroporphyrinogen in several discrete steps.</text>
</comment>